<sequence length="81" mass="8990">MTASNQDMQIEPPLIGQTYVSRATPDLVVYVVDVVDSDPDEDFAFIVEGCDPVYKDDTTNADGYEITSDVWAKHDFALVTE</sequence>
<evidence type="ECO:0000313" key="1">
    <source>
        <dbReference type="EMBL" id="OIR04178.1"/>
    </source>
</evidence>
<comment type="caution">
    <text evidence="1">The sequence shown here is derived from an EMBL/GenBank/DDBJ whole genome shotgun (WGS) entry which is preliminary data.</text>
</comment>
<name>A0A1J5S7S6_9ZZZZ</name>
<gene>
    <name evidence="1" type="ORF">GALL_136600</name>
</gene>
<reference evidence="1" key="1">
    <citation type="submission" date="2016-10" db="EMBL/GenBank/DDBJ databases">
        <title>Sequence of Gallionella enrichment culture.</title>
        <authorList>
            <person name="Poehlein A."/>
            <person name="Muehling M."/>
            <person name="Daniel R."/>
        </authorList>
    </citation>
    <scope>NUCLEOTIDE SEQUENCE</scope>
</reference>
<organism evidence="1">
    <name type="scientific">mine drainage metagenome</name>
    <dbReference type="NCBI Taxonomy" id="410659"/>
    <lineage>
        <taxon>unclassified sequences</taxon>
        <taxon>metagenomes</taxon>
        <taxon>ecological metagenomes</taxon>
    </lineage>
</organism>
<proteinExistence type="predicted"/>
<dbReference type="AlphaFoldDB" id="A0A1J5S7S6"/>
<dbReference type="EMBL" id="MLJW01000059">
    <property type="protein sequence ID" value="OIR04178.1"/>
    <property type="molecule type" value="Genomic_DNA"/>
</dbReference>
<accession>A0A1J5S7S6</accession>
<protein>
    <submittedName>
        <fullName evidence="1">Uncharacterized protein</fullName>
    </submittedName>
</protein>